<reference evidence="2 3" key="1">
    <citation type="journal article" date="2008" name="Int. J. Syst. Evol. Microbiol.">
        <title>Luteimonas marina sp. nov., isolated from seawater.</title>
        <authorList>
            <person name="Baik K.S."/>
            <person name="Park S.C."/>
            <person name="Kim M.S."/>
            <person name="Kim E.M."/>
            <person name="Park C."/>
            <person name="Chun J."/>
            <person name="Seong C.N."/>
        </authorList>
    </citation>
    <scope>NUCLEOTIDE SEQUENCE [LARGE SCALE GENOMIC DNA]</scope>
    <source>
        <strain evidence="2 3">FR1330</strain>
    </source>
</reference>
<feature type="transmembrane region" description="Helical" evidence="1">
    <location>
        <begin position="262"/>
        <end position="285"/>
    </location>
</feature>
<keyword evidence="1" id="KW-0812">Transmembrane</keyword>
<proteinExistence type="predicted"/>
<sequence>MLLVNNPGDWGHVYAPLLHADWHGCTPTDLIFPFFLFVVGVSIALGIVPRAEAGAAPRVLHRAIASRGARIIAMGLLLHLFAWWAYDMAHYRPWGVLQRIGLCFIVAAPLAIHLKPRLQWACIAALLLGYWALLSPGGYAQFHNLADRTDTALFAPFLYVFDPATGLGRDPEGLVSTLPAIATVLLGVRAGDWLRRGDTRRLLIAAVAALAAGALWSFAMPINKALWTSSYVLWTAGWATLALLALHLLIDRRGCPPLGRAFGVNAIAAYAGSATMVYLLAGLGWWGAIYQHAYAGWMTPLFGPYVPSLAFAISFVALWWGIVWWMDRRGWHLKI</sequence>
<gene>
    <name evidence="2" type="ORF">FQY83_05215</name>
</gene>
<keyword evidence="3" id="KW-1185">Reference proteome</keyword>
<dbReference type="OrthoDB" id="9788724at2"/>
<dbReference type="PANTHER" id="PTHR31061:SF24">
    <property type="entry name" value="LD22376P"/>
    <property type="match status" value="1"/>
</dbReference>
<protein>
    <submittedName>
        <fullName evidence="2">DUF5009 domain-containing protein</fullName>
    </submittedName>
</protein>
<feature type="transmembrane region" description="Helical" evidence="1">
    <location>
        <begin position="69"/>
        <end position="86"/>
    </location>
</feature>
<name>A0A5C5U9X1_9GAMM</name>
<accession>A0A5C5U9X1</accession>
<comment type="caution">
    <text evidence="2">The sequence shown here is derived from an EMBL/GenBank/DDBJ whole genome shotgun (WGS) entry which is preliminary data.</text>
</comment>
<keyword evidence="1" id="KW-0472">Membrane</keyword>
<feature type="transmembrane region" description="Helical" evidence="1">
    <location>
        <begin position="305"/>
        <end position="326"/>
    </location>
</feature>
<dbReference type="PANTHER" id="PTHR31061">
    <property type="entry name" value="LD22376P"/>
    <property type="match status" value="1"/>
</dbReference>
<evidence type="ECO:0000313" key="3">
    <source>
        <dbReference type="Proteomes" id="UP000319980"/>
    </source>
</evidence>
<dbReference type="EMBL" id="VOHK01000002">
    <property type="protein sequence ID" value="TWT22706.1"/>
    <property type="molecule type" value="Genomic_DNA"/>
</dbReference>
<feature type="transmembrane region" description="Helical" evidence="1">
    <location>
        <begin position="173"/>
        <end position="190"/>
    </location>
</feature>
<feature type="transmembrane region" description="Helical" evidence="1">
    <location>
        <begin position="118"/>
        <end position="134"/>
    </location>
</feature>
<dbReference type="Proteomes" id="UP000319980">
    <property type="component" value="Unassembled WGS sequence"/>
</dbReference>
<keyword evidence="1" id="KW-1133">Transmembrane helix</keyword>
<evidence type="ECO:0000313" key="2">
    <source>
        <dbReference type="EMBL" id="TWT22706.1"/>
    </source>
</evidence>
<evidence type="ECO:0000256" key="1">
    <source>
        <dbReference type="SAM" id="Phobius"/>
    </source>
</evidence>
<dbReference type="AlphaFoldDB" id="A0A5C5U9X1"/>
<feature type="transmembrane region" description="Helical" evidence="1">
    <location>
        <begin position="30"/>
        <end position="48"/>
    </location>
</feature>
<feature type="transmembrane region" description="Helical" evidence="1">
    <location>
        <begin position="202"/>
        <end position="219"/>
    </location>
</feature>
<organism evidence="2 3">
    <name type="scientific">Luteimonas marina</name>
    <dbReference type="NCBI Taxonomy" id="488485"/>
    <lineage>
        <taxon>Bacteria</taxon>
        <taxon>Pseudomonadati</taxon>
        <taxon>Pseudomonadota</taxon>
        <taxon>Gammaproteobacteria</taxon>
        <taxon>Lysobacterales</taxon>
        <taxon>Lysobacteraceae</taxon>
        <taxon>Luteimonas</taxon>
    </lineage>
</organism>
<feature type="transmembrane region" description="Helical" evidence="1">
    <location>
        <begin position="231"/>
        <end position="250"/>
    </location>
</feature>
<feature type="transmembrane region" description="Helical" evidence="1">
    <location>
        <begin position="92"/>
        <end position="111"/>
    </location>
</feature>